<keyword evidence="6 8" id="KW-0472">Membrane</keyword>
<name>A0A0Q0YQJ7_9CORY</name>
<evidence type="ECO:0000256" key="8">
    <source>
        <dbReference type="SAM" id="Phobius"/>
    </source>
</evidence>
<protein>
    <recommendedName>
        <fullName evidence="11">DUF2029 domain-containing protein</fullName>
    </recommendedName>
</protein>
<dbReference type="STRING" id="1544416.Cocul_01537"/>
<feature type="transmembrane region" description="Helical" evidence="8">
    <location>
        <begin position="390"/>
        <end position="408"/>
    </location>
</feature>
<evidence type="ECO:0000256" key="5">
    <source>
        <dbReference type="ARBA" id="ARBA00022989"/>
    </source>
</evidence>
<keyword evidence="4 8" id="KW-0812">Transmembrane</keyword>
<feature type="transmembrane region" description="Helical" evidence="8">
    <location>
        <begin position="317"/>
        <end position="339"/>
    </location>
</feature>
<keyword evidence="3" id="KW-0808">Transferase</keyword>
<dbReference type="OrthoDB" id="3348156at2"/>
<feature type="transmembrane region" description="Helical" evidence="8">
    <location>
        <begin position="351"/>
        <end position="370"/>
    </location>
</feature>
<evidence type="ECO:0000256" key="1">
    <source>
        <dbReference type="ARBA" id="ARBA00004651"/>
    </source>
</evidence>
<dbReference type="PATRIC" id="fig|1544416.3.peg.1543"/>
<evidence type="ECO:0000256" key="4">
    <source>
        <dbReference type="ARBA" id="ARBA00022692"/>
    </source>
</evidence>
<comment type="subcellular location">
    <subcellularLocation>
        <location evidence="1">Cell membrane</location>
        <topology evidence="1">Multi-pass membrane protein</topology>
    </subcellularLocation>
</comment>
<dbReference type="Pfam" id="PF09594">
    <property type="entry name" value="GT87"/>
    <property type="match status" value="1"/>
</dbReference>
<dbReference type="PIRSF" id="PIRSF010361">
    <property type="entry name" value="UCP010361"/>
    <property type="match status" value="1"/>
</dbReference>
<organism evidence="9 10">
    <name type="scientific">Corynebacterium oculi</name>
    <dbReference type="NCBI Taxonomy" id="1544416"/>
    <lineage>
        <taxon>Bacteria</taxon>
        <taxon>Bacillati</taxon>
        <taxon>Actinomycetota</taxon>
        <taxon>Actinomycetes</taxon>
        <taxon>Mycobacteriales</taxon>
        <taxon>Corynebacteriaceae</taxon>
        <taxon>Corynebacterium</taxon>
    </lineage>
</organism>
<evidence type="ECO:0000256" key="6">
    <source>
        <dbReference type="ARBA" id="ARBA00023136"/>
    </source>
</evidence>
<gene>
    <name evidence="9" type="ORF">Cocul_01537</name>
</gene>
<evidence type="ECO:0000313" key="9">
    <source>
        <dbReference type="EMBL" id="KQB84726.1"/>
    </source>
</evidence>
<dbReference type="InterPro" id="IPR018584">
    <property type="entry name" value="GT87"/>
</dbReference>
<keyword evidence="10" id="KW-1185">Reference proteome</keyword>
<dbReference type="Proteomes" id="UP000050517">
    <property type="component" value="Unassembled WGS sequence"/>
</dbReference>
<dbReference type="AlphaFoldDB" id="A0A0Q0YQJ7"/>
<keyword evidence="2" id="KW-1003">Cell membrane</keyword>
<dbReference type="EMBL" id="LKST01000002">
    <property type="protein sequence ID" value="KQB84726.1"/>
    <property type="molecule type" value="Genomic_DNA"/>
</dbReference>
<feature type="transmembrane region" description="Helical" evidence="8">
    <location>
        <begin position="155"/>
        <end position="176"/>
    </location>
</feature>
<accession>A0A0Q0YQJ7</accession>
<dbReference type="GO" id="GO:0016758">
    <property type="term" value="F:hexosyltransferase activity"/>
    <property type="evidence" value="ECO:0007669"/>
    <property type="project" value="InterPro"/>
</dbReference>
<dbReference type="GO" id="GO:0005886">
    <property type="term" value="C:plasma membrane"/>
    <property type="evidence" value="ECO:0007669"/>
    <property type="project" value="UniProtKB-SubCell"/>
</dbReference>
<evidence type="ECO:0000313" key="10">
    <source>
        <dbReference type="Proteomes" id="UP000050517"/>
    </source>
</evidence>
<feature type="transmembrane region" description="Helical" evidence="8">
    <location>
        <begin position="262"/>
        <end position="285"/>
    </location>
</feature>
<keyword evidence="5 8" id="KW-1133">Transmembrane helix</keyword>
<dbReference type="InterPro" id="IPR016570">
    <property type="entry name" value="UCP010361"/>
</dbReference>
<sequence>MPYSPDSPRAVDRVSPARTEPLAAGVIERLGGPVGRFGRVGNQPWWTPLRVLIALGMTFLSLGYLSKAHCLHGVASEGEVTLNWSGNRQYMSACYSDIAGTYGTVHAEGVGNPFAARVATEPVLTSLFQWLLGALSDLTYPLIRALPVAVAPAAWYFMLTAVALGGLWIITLRLLFDVAGNRPWDLVLVAASPLLIVYVFHGWEVLSVAALAAALRAVRYRRPARAGIWVGLGAACQGWPILLLVALLLLAARAKSRAQWVFLRRAAGAAGATWLAISLPVAVLYPQAWLDSYRTLLGREAGWGTLYHLVGEALGAAFPPVALSVLVPGLWAVAVLIVAQWVISAARPPRLAEVLFLLIAVTLLVSRQWLPQQSLWLLVPAVLALPRWRWLLGWMGLEFLVFPATMLYSGAEDANALPLWLFAVLILVRGGAVTALVVQVVQQIKGQREDKVYAAQRGVDPLLPWREDSAAEVVGVNRP</sequence>
<feature type="transmembrane region" description="Helical" evidence="8">
    <location>
        <begin position="188"/>
        <end position="214"/>
    </location>
</feature>
<comment type="caution">
    <text evidence="9">The sequence shown here is derived from an EMBL/GenBank/DDBJ whole genome shotgun (WGS) entry which is preliminary data.</text>
</comment>
<evidence type="ECO:0000256" key="2">
    <source>
        <dbReference type="ARBA" id="ARBA00022475"/>
    </source>
</evidence>
<evidence type="ECO:0008006" key="11">
    <source>
        <dbReference type="Google" id="ProtNLM"/>
    </source>
</evidence>
<evidence type="ECO:0000256" key="3">
    <source>
        <dbReference type="ARBA" id="ARBA00022679"/>
    </source>
</evidence>
<proteinExistence type="inferred from homology"/>
<feature type="transmembrane region" description="Helical" evidence="8">
    <location>
        <begin position="420"/>
        <end position="441"/>
    </location>
</feature>
<feature type="transmembrane region" description="Helical" evidence="8">
    <location>
        <begin position="226"/>
        <end position="250"/>
    </location>
</feature>
<reference evidence="9 10" key="1">
    <citation type="submission" date="2015-10" db="EMBL/GenBank/DDBJ databases">
        <title>Corynebacteirum lowii and Corynebacterium oculi species nova, derived from human clinical disease and and emended description of Corynebacterium mastiditis.</title>
        <authorList>
            <person name="Bernard K."/>
            <person name="Pacheco A.L."/>
            <person name="Mcdougall C."/>
            <person name="Burtx T."/>
            <person name="Weibe D."/>
            <person name="Tyler S."/>
            <person name="Olson A.B."/>
            <person name="Cnockaert M."/>
            <person name="Eguchi H."/>
            <person name="Kuwahara T."/>
            <person name="Nakayama-Imaohji H."/>
            <person name="Boudewijins M."/>
            <person name="Van Hoecke F."/>
            <person name="Bernier A.-M."/>
            <person name="Vandamme P."/>
        </authorList>
    </citation>
    <scope>NUCLEOTIDE SEQUENCE [LARGE SCALE GENOMIC DNA]</scope>
    <source>
        <strain evidence="9 10">NML 130210</strain>
    </source>
</reference>
<comment type="similarity">
    <text evidence="7">Belongs to the glycosyltransferase 87 family.</text>
</comment>
<dbReference type="RefSeq" id="WP_055122607.1">
    <property type="nucleotide sequence ID" value="NZ_LKST01000002.1"/>
</dbReference>
<evidence type="ECO:0000256" key="7">
    <source>
        <dbReference type="ARBA" id="ARBA00024033"/>
    </source>
</evidence>